<dbReference type="InterPro" id="IPR031358">
    <property type="entry name" value="Stealth_CR1"/>
</dbReference>
<comment type="caution">
    <text evidence="6">The sequence shown here is derived from an EMBL/GenBank/DDBJ whole genome shotgun (WGS) entry which is preliminary data.</text>
</comment>
<protein>
    <submittedName>
        <fullName evidence="6">Capsular biosynthesis protein</fullName>
    </submittedName>
</protein>
<proteinExistence type="inferred from homology"/>
<dbReference type="PANTHER" id="PTHR24045:SF0">
    <property type="entry name" value="N-ACETYLGLUCOSAMINE-1-PHOSPHOTRANSFERASE SUBUNITS ALPHA_BETA"/>
    <property type="match status" value="1"/>
</dbReference>
<evidence type="ECO:0000259" key="5">
    <source>
        <dbReference type="Pfam" id="PF17101"/>
    </source>
</evidence>
<dbReference type="AlphaFoldDB" id="A0A4U0ERD3"/>
<dbReference type="OrthoDB" id="9776077at2"/>
<feature type="domain" description="Stealth protein CR2 conserved region 2" evidence="4">
    <location>
        <begin position="46"/>
        <end position="156"/>
    </location>
</feature>
<dbReference type="EMBL" id="SUPL01000008">
    <property type="protein sequence ID" value="TJY32862.1"/>
    <property type="molecule type" value="Genomic_DNA"/>
</dbReference>
<feature type="domain" description="Stealth protein CR1 conserved region 1" evidence="5">
    <location>
        <begin position="10"/>
        <end position="32"/>
    </location>
</feature>
<keyword evidence="3" id="KW-0270">Exopolysaccharide synthesis</keyword>
<dbReference type="Proteomes" id="UP000307657">
    <property type="component" value="Unassembled WGS sequence"/>
</dbReference>
<gene>
    <name evidence="6" type="ORF">E5167_13570</name>
</gene>
<evidence type="ECO:0000313" key="7">
    <source>
        <dbReference type="Proteomes" id="UP000307657"/>
    </source>
</evidence>
<dbReference type="GO" id="GO:0000271">
    <property type="term" value="P:polysaccharide biosynthetic process"/>
    <property type="evidence" value="ECO:0007669"/>
    <property type="project" value="UniProtKB-KW"/>
</dbReference>
<evidence type="ECO:0000256" key="3">
    <source>
        <dbReference type="ARBA" id="ARBA00023169"/>
    </source>
</evidence>
<accession>A0A4U0ERD3</accession>
<dbReference type="PANTHER" id="PTHR24045">
    <property type="match status" value="1"/>
</dbReference>
<name>A0A4U0ERD3_9FLAO</name>
<evidence type="ECO:0000259" key="4">
    <source>
        <dbReference type="Pfam" id="PF11380"/>
    </source>
</evidence>
<dbReference type="RefSeq" id="WP_136844706.1">
    <property type="nucleotide sequence ID" value="NZ_SUPL01000008.1"/>
</dbReference>
<reference evidence="6 7" key="1">
    <citation type="submission" date="2019-04" db="EMBL/GenBank/DDBJ databases">
        <title>Lacinutrix sp. nov., isolated from marine water.</title>
        <authorList>
            <person name="Kim W."/>
        </authorList>
    </citation>
    <scope>NUCLEOTIDE SEQUENCE [LARGE SCALE GENOMIC DNA]</scope>
    <source>
        <strain evidence="6 7">CAU 1491</strain>
    </source>
</reference>
<sequence length="325" mass="38856">MIKQNLNIQIDAVITWVDGSDTEWQKKINTYSQTKIDFKKKKESVRYNSIGEIDIAIRSIIKFASFIKNIYLVTDNQKPENFEDLQQIALEKQINLTLVDHKVIFKGYEKYLPCFNSCSIGSVLYRIPNLSEHFIIFNDDTFLMRETKPSDFFINKEPIIRGQWKDFYENQSLRKFYHKMLSFLGKKKKKGGFKTLQQTSAKLAGTKKYVRRFHTPVPVRRLTLENFFKTNNVLESNIKHRFRNNTQFIVSSLSEHLEIKNNSYHYKNNAQLTYFRSYKYHFMVVFKLFLFSKNKKKLFMTFQCLEMAEDKTIDYVFTWINKKLN</sequence>
<evidence type="ECO:0000256" key="2">
    <source>
        <dbReference type="ARBA" id="ARBA00022679"/>
    </source>
</evidence>
<dbReference type="InterPro" id="IPR021520">
    <property type="entry name" value="Stealth_CR2"/>
</dbReference>
<dbReference type="InterPro" id="IPR047141">
    <property type="entry name" value="Stealth"/>
</dbReference>
<evidence type="ECO:0000256" key="1">
    <source>
        <dbReference type="ARBA" id="ARBA00007583"/>
    </source>
</evidence>
<organism evidence="6 7">
    <name type="scientific">Pontimicrobium aquaticum</name>
    <dbReference type="NCBI Taxonomy" id="2565367"/>
    <lineage>
        <taxon>Bacteria</taxon>
        <taxon>Pseudomonadati</taxon>
        <taxon>Bacteroidota</taxon>
        <taxon>Flavobacteriia</taxon>
        <taxon>Flavobacteriales</taxon>
        <taxon>Flavobacteriaceae</taxon>
        <taxon>Pontimicrobium</taxon>
    </lineage>
</organism>
<keyword evidence="7" id="KW-1185">Reference proteome</keyword>
<evidence type="ECO:0000313" key="6">
    <source>
        <dbReference type="EMBL" id="TJY32862.1"/>
    </source>
</evidence>
<dbReference type="Pfam" id="PF17101">
    <property type="entry name" value="Stealth_CR1"/>
    <property type="match status" value="1"/>
</dbReference>
<dbReference type="GO" id="GO:0016772">
    <property type="term" value="F:transferase activity, transferring phosphorus-containing groups"/>
    <property type="evidence" value="ECO:0007669"/>
    <property type="project" value="InterPro"/>
</dbReference>
<dbReference type="Pfam" id="PF11380">
    <property type="entry name" value="Stealth_CR2"/>
    <property type="match status" value="1"/>
</dbReference>
<comment type="similarity">
    <text evidence="1">Belongs to the stealth family.</text>
</comment>
<keyword evidence="2" id="KW-0808">Transferase</keyword>